<reference evidence="2 3" key="1">
    <citation type="submission" date="2020-03" db="EMBL/GenBank/DDBJ databases">
        <title>Genomic Encyclopedia of Type Strains, Phase IV (KMG-V): Genome sequencing to study the core and pangenomes of soil and plant-associated prokaryotes.</title>
        <authorList>
            <person name="Whitman W."/>
        </authorList>
    </citation>
    <scope>NUCLEOTIDE SEQUENCE [LARGE SCALE GENOMIC DNA]</scope>
    <source>
        <strain evidence="2 3">1B</strain>
    </source>
</reference>
<name>A0ABX1HRP5_9BACT</name>
<dbReference type="EMBL" id="JAAVTK010000026">
    <property type="protein sequence ID" value="NKI91911.1"/>
    <property type="molecule type" value="Genomic_DNA"/>
</dbReference>
<evidence type="ECO:0000313" key="2">
    <source>
        <dbReference type="EMBL" id="NKI91911.1"/>
    </source>
</evidence>
<feature type="transmembrane region" description="Helical" evidence="1">
    <location>
        <begin position="27"/>
        <end position="46"/>
    </location>
</feature>
<keyword evidence="1" id="KW-0812">Transmembrane</keyword>
<evidence type="ECO:0000256" key="1">
    <source>
        <dbReference type="SAM" id="Phobius"/>
    </source>
</evidence>
<dbReference type="Proteomes" id="UP000717634">
    <property type="component" value="Unassembled WGS sequence"/>
</dbReference>
<gene>
    <name evidence="2" type="ORF">HBN54_004534</name>
</gene>
<sequence length="57" mass="6213">MPTVVVIILTLVLWFNLAPLDTRLPLPLANCMAVLIIVCPCAPGLASHARRHLDLLI</sequence>
<evidence type="ECO:0000313" key="3">
    <source>
        <dbReference type="Proteomes" id="UP000717634"/>
    </source>
</evidence>
<comment type="caution">
    <text evidence="2">The sequence shown here is derived from an EMBL/GenBank/DDBJ whole genome shotgun (WGS) entry which is preliminary data.</text>
</comment>
<keyword evidence="1" id="KW-0472">Membrane</keyword>
<proteinExistence type="predicted"/>
<keyword evidence="3" id="KW-1185">Reference proteome</keyword>
<dbReference type="RefSeq" id="WP_168675451.1">
    <property type="nucleotide sequence ID" value="NZ_JAAVTK010000026.1"/>
</dbReference>
<organism evidence="2 3">
    <name type="scientific">Hymenobacter artigasi</name>
    <dbReference type="NCBI Taxonomy" id="2719616"/>
    <lineage>
        <taxon>Bacteria</taxon>
        <taxon>Pseudomonadati</taxon>
        <taxon>Bacteroidota</taxon>
        <taxon>Cytophagia</taxon>
        <taxon>Cytophagales</taxon>
        <taxon>Hymenobacteraceae</taxon>
        <taxon>Hymenobacter</taxon>
    </lineage>
</organism>
<keyword evidence="1" id="KW-1133">Transmembrane helix</keyword>
<protein>
    <submittedName>
        <fullName evidence="2">Cation transport ATPase</fullName>
    </submittedName>
</protein>
<accession>A0ABX1HRP5</accession>